<keyword evidence="3" id="KW-1185">Reference proteome</keyword>
<evidence type="ECO:0000313" key="3">
    <source>
        <dbReference type="Proteomes" id="UP001321542"/>
    </source>
</evidence>
<proteinExistence type="predicted"/>
<gene>
    <name evidence="2" type="ORF">SGFS_086830</name>
</gene>
<protein>
    <submittedName>
        <fullName evidence="2">Uncharacterized protein</fullName>
    </submittedName>
</protein>
<feature type="region of interest" description="Disordered" evidence="1">
    <location>
        <begin position="48"/>
        <end position="69"/>
    </location>
</feature>
<dbReference type="Proteomes" id="UP001321542">
    <property type="component" value="Chromosome"/>
</dbReference>
<dbReference type="EMBL" id="AP018448">
    <property type="protein sequence ID" value="BBC37389.1"/>
    <property type="molecule type" value="Genomic_DNA"/>
</dbReference>
<accession>A0ABN5VVB0</accession>
<organism evidence="2 3">
    <name type="scientific">Streptomyces graminofaciens</name>
    <dbReference type="NCBI Taxonomy" id="68212"/>
    <lineage>
        <taxon>Bacteria</taxon>
        <taxon>Bacillati</taxon>
        <taxon>Actinomycetota</taxon>
        <taxon>Actinomycetes</taxon>
        <taxon>Kitasatosporales</taxon>
        <taxon>Streptomycetaceae</taxon>
        <taxon>Streptomyces</taxon>
    </lineage>
</organism>
<evidence type="ECO:0000256" key="1">
    <source>
        <dbReference type="SAM" id="MobiDB-lite"/>
    </source>
</evidence>
<reference evidence="2 3" key="2">
    <citation type="journal article" date="2023" name="ChemBioChem">
        <title>Acyltransferase Domain Exchange between Two Independent Type I Polyketide Synthases in the Same Producer Strain of Macrolide Antibiotics.</title>
        <authorList>
            <person name="Kudo F."/>
            <person name="Kishikawa K."/>
            <person name="Tsuboi K."/>
            <person name="Kido T."/>
            <person name="Usui T."/>
            <person name="Hashimoto J."/>
            <person name="Shin-Ya K."/>
            <person name="Miyanaga A."/>
            <person name="Eguchi T."/>
        </authorList>
    </citation>
    <scope>NUCLEOTIDE SEQUENCE [LARGE SCALE GENOMIC DNA]</scope>
    <source>
        <strain evidence="2 3">A-8890</strain>
    </source>
</reference>
<sequence length="69" mass="7676">MEQAVAENDRSSRDTIAFTLMFFLRLWVALPHMEVSRERAAVRLGKLSTLNGGPGLPPHPWTAEEVSAL</sequence>
<reference evidence="2 3" key="1">
    <citation type="journal article" date="2010" name="ChemBioChem">
        <title>Cloning and characterization of the biosynthetic gene cluster of 16-membered macrolide antibiotic FD-891: involvement of a dual functional cytochrome P450 monooxygenase catalyzing epoxidation and hydroxylation.</title>
        <authorList>
            <person name="Kudo F."/>
            <person name="Motegi A."/>
            <person name="Mizoue K."/>
            <person name="Eguchi T."/>
        </authorList>
    </citation>
    <scope>NUCLEOTIDE SEQUENCE [LARGE SCALE GENOMIC DNA]</scope>
    <source>
        <strain evidence="2 3">A-8890</strain>
    </source>
</reference>
<name>A0ABN5VVB0_9ACTN</name>
<evidence type="ECO:0000313" key="2">
    <source>
        <dbReference type="EMBL" id="BBC37389.1"/>
    </source>
</evidence>